<dbReference type="EMBL" id="CAJVQC010039533">
    <property type="protein sequence ID" value="CAG8768722.1"/>
    <property type="molecule type" value="Genomic_DNA"/>
</dbReference>
<proteinExistence type="predicted"/>
<comment type="caution">
    <text evidence="1">The sequence shown here is derived from an EMBL/GenBank/DDBJ whole genome shotgun (WGS) entry which is preliminary data.</text>
</comment>
<sequence>TCHKIFLSAIIVASKYPTGTCPYDSSPSLSEEDLPKSSYASPVNEQENLPDSNNSSLFSTTPSSVSSTVSSNASIEDYEEIHSQQFNNQFNNHQFNNHQFNNHQFNSQLNNHQFNNHHHQFNNNEHSLDLINQKIAESSGIFSISEINKAERCFLKVLGKFRLSDKNVEDFIQSNRQALGIS</sequence>
<gene>
    <name evidence="1" type="ORF">RPERSI_LOCUS16134</name>
</gene>
<keyword evidence="2" id="KW-1185">Reference proteome</keyword>
<reference evidence="1" key="1">
    <citation type="submission" date="2021-06" db="EMBL/GenBank/DDBJ databases">
        <authorList>
            <person name="Kallberg Y."/>
            <person name="Tangrot J."/>
            <person name="Rosling A."/>
        </authorList>
    </citation>
    <scope>NUCLEOTIDE SEQUENCE</scope>
    <source>
        <strain evidence="1">MA461A</strain>
    </source>
</reference>
<protein>
    <submittedName>
        <fullName evidence="1">7111_t:CDS:1</fullName>
    </submittedName>
</protein>
<name>A0ACA9QXR9_9GLOM</name>
<accession>A0ACA9QXR9</accession>
<evidence type="ECO:0000313" key="2">
    <source>
        <dbReference type="Proteomes" id="UP000789920"/>
    </source>
</evidence>
<evidence type="ECO:0000313" key="1">
    <source>
        <dbReference type="EMBL" id="CAG8768722.1"/>
    </source>
</evidence>
<feature type="non-terminal residue" evidence="1">
    <location>
        <position position="1"/>
    </location>
</feature>
<organism evidence="1 2">
    <name type="scientific">Racocetra persica</name>
    <dbReference type="NCBI Taxonomy" id="160502"/>
    <lineage>
        <taxon>Eukaryota</taxon>
        <taxon>Fungi</taxon>
        <taxon>Fungi incertae sedis</taxon>
        <taxon>Mucoromycota</taxon>
        <taxon>Glomeromycotina</taxon>
        <taxon>Glomeromycetes</taxon>
        <taxon>Diversisporales</taxon>
        <taxon>Gigasporaceae</taxon>
        <taxon>Racocetra</taxon>
    </lineage>
</organism>
<dbReference type="Proteomes" id="UP000789920">
    <property type="component" value="Unassembled WGS sequence"/>
</dbReference>